<dbReference type="InterPro" id="IPR008974">
    <property type="entry name" value="TRAF-like"/>
</dbReference>
<dbReference type="GO" id="GO:0030163">
    <property type="term" value="P:protein catabolic process"/>
    <property type="evidence" value="ECO:0007669"/>
    <property type="project" value="UniProtKB-ARBA"/>
</dbReference>
<dbReference type="SMART" id="SM00225">
    <property type="entry name" value="BTB"/>
    <property type="match status" value="1"/>
</dbReference>
<dbReference type="PROSITE" id="PS50144">
    <property type="entry name" value="MATH"/>
    <property type="match status" value="1"/>
</dbReference>
<dbReference type="InterPro" id="IPR000210">
    <property type="entry name" value="BTB/POZ_dom"/>
</dbReference>
<feature type="domain" description="MATH" evidence="2">
    <location>
        <begin position="11"/>
        <end position="141"/>
    </location>
</feature>
<dbReference type="Proteomes" id="UP000886998">
    <property type="component" value="Unassembled WGS sequence"/>
</dbReference>
<dbReference type="Gene3D" id="3.30.710.10">
    <property type="entry name" value="Potassium Channel Kv1.1, Chain A"/>
    <property type="match status" value="1"/>
</dbReference>
<evidence type="ECO:0000313" key="4">
    <source>
        <dbReference type="Proteomes" id="UP000886998"/>
    </source>
</evidence>
<dbReference type="OrthoDB" id="6502464at2759"/>
<name>A0A8X7BXL5_9ARAC</name>
<organism evidence="3 4">
    <name type="scientific">Trichonephila inaurata madagascariensis</name>
    <dbReference type="NCBI Taxonomy" id="2747483"/>
    <lineage>
        <taxon>Eukaryota</taxon>
        <taxon>Metazoa</taxon>
        <taxon>Ecdysozoa</taxon>
        <taxon>Arthropoda</taxon>
        <taxon>Chelicerata</taxon>
        <taxon>Arachnida</taxon>
        <taxon>Araneae</taxon>
        <taxon>Araneomorphae</taxon>
        <taxon>Entelegynae</taxon>
        <taxon>Araneoidea</taxon>
        <taxon>Nephilidae</taxon>
        <taxon>Trichonephila</taxon>
        <taxon>Trichonephila inaurata</taxon>
    </lineage>
</organism>
<dbReference type="CDD" id="cd00121">
    <property type="entry name" value="MATH"/>
    <property type="match status" value="1"/>
</dbReference>
<dbReference type="Pfam" id="PF22486">
    <property type="entry name" value="MATH_2"/>
    <property type="match status" value="1"/>
</dbReference>
<dbReference type="PANTHER" id="PTHR24413">
    <property type="entry name" value="SPECKLE-TYPE POZ PROTEIN"/>
    <property type="match status" value="1"/>
</dbReference>
<dbReference type="Gene3D" id="1.25.40.420">
    <property type="match status" value="1"/>
</dbReference>
<feature type="domain" description="BTB" evidence="1">
    <location>
        <begin position="362"/>
        <end position="429"/>
    </location>
</feature>
<evidence type="ECO:0000259" key="2">
    <source>
        <dbReference type="PROSITE" id="PS50144"/>
    </source>
</evidence>
<dbReference type="EMBL" id="BMAV01006677">
    <property type="protein sequence ID" value="GFY48871.1"/>
    <property type="molecule type" value="Genomic_DNA"/>
</dbReference>
<proteinExistence type="predicted"/>
<evidence type="ECO:0000313" key="3">
    <source>
        <dbReference type="EMBL" id="GFY48871.1"/>
    </source>
</evidence>
<dbReference type="InterPro" id="IPR002083">
    <property type="entry name" value="MATH/TRAF_dom"/>
</dbReference>
<dbReference type="SUPFAM" id="SSF54695">
    <property type="entry name" value="POZ domain"/>
    <property type="match status" value="1"/>
</dbReference>
<dbReference type="AlphaFoldDB" id="A0A8X7BXL5"/>
<dbReference type="Gene3D" id="2.60.210.10">
    <property type="entry name" value="Apoptosis, Tumor Necrosis Factor Receptor Associated Protein 2, Chain A"/>
    <property type="match status" value="1"/>
</dbReference>
<keyword evidence="4" id="KW-1185">Reference proteome</keyword>
<dbReference type="PROSITE" id="PS50097">
    <property type="entry name" value="BTB"/>
    <property type="match status" value="1"/>
</dbReference>
<reference evidence="3" key="1">
    <citation type="submission" date="2020-08" db="EMBL/GenBank/DDBJ databases">
        <title>Multicomponent nature underlies the extraordinary mechanical properties of spider dragline silk.</title>
        <authorList>
            <person name="Kono N."/>
            <person name="Nakamura H."/>
            <person name="Mori M."/>
            <person name="Yoshida Y."/>
            <person name="Ohtoshi R."/>
            <person name="Malay A.D."/>
            <person name="Moran D.A.P."/>
            <person name="Tomita M."/>
            <person name="Numata K."/>
            <person name="Arakawa K."/>
        </authorList>
    </citation>
    <scope>NUCLEOTIDE SEQUENCE</scope>
</reference>
<protein>
    <submittedName>
        <fullName evidence="3">TD and POZ domain-containing protein 5</fullName>
    </submittedName>
</protein>
<dbReference type="InterPro" id="IPR011333">
    <property type="entry name" value="SKP1/BTB/POZ_sf"/>
</dbReference>
<dbReference type="Pfam" id="PF00651">
    <property type="entry name" value="BTB"/>
    <property type="match status" value="1"/>
</dbReference>
<dbReference type="SUPFAM" id="SSF49599">
    <property type="entry name" value="TRAF domain-like"/>
    <property type="match status" value="1"/>
</dbReference>
<sequence length="523" mass="59388">MATPNYGIKSTCTFLWKIKNFNFLWLKTSQKIESPVFVVDGLENTEWVMHLYPRGCSSADKIGFYLHRKDGGSSTDEIDVYFELAFLSESGTVLCSCRSVKLTFSKCSSWGFDSFKSRENVFVAYKSGYLPFNTLTAQCKIWNCDKKVDVHKYFLAGTCVAVQQISFHWQIEKFITIGYNDTKHSVIRSIANEILVKFDLYLTGEQLGEEVIEIGIHVFDPNKKYLFFKTFVSNYYGEFDNCGMKEFVWNGGEKKGTLTLLFSKERLQHESYLKDDVLTLYCECIFSTGIVSETIQTIDFGIDSLNTAPPAVLNVGRLPTDGVESVGGLPTDGVENVGGLPTDDAISLKEDLGSLCSRDVLSDMKFRTNTNMIPIHTQILGARSSVFRAMFTNDMKEKIEGSVDITDLDDDTVRRMLLYMYTDKLEDLQWESAFQLYMASNKYDIASLRSRCRAILQAKMSPNNACQILILANLHLDEALKKTVQKYILMQGKTIFSSSEWKLLMKTDLQLAAEIMYQNCNKD</sequence>
<evidence type="ECO:0000259" key="1">
    <source>
        <dbReference type="PROSITE" id="PS50097"/>
    </source>
</evidence>
<accession>A0A8X7BXL5</accession>
<comment type="caution">
    <text evidence="3">The sequence shown here is derived from an EMBL/GenBank/DDBJ whole genome shotgun (WGS) entry which is preliminary data.</text>
</comment>
<gene>
    <name evidence="3" type="primary">Tdpoz5_39</name>
    <name evidence="3" type="ORF">TNIN_494071</name>
</gene>